<dbReference type="PANTHER" id="PTHR39081:SF1">
    <property type="entry name" value="MUT7-C RNASE DOMAIN-CONTAINING PROTEIN"/>
    <property type="match status" value="1"/>
</dbReference>
<dbReference type="PANTHER" id="PTHR39081">
    <property type="entry name" value="MUT7-C DOMAIN-CONTAINING PROTEIN"/>
    <property type="match status" value="1"/>
</dbReference>
<dbReference type="InterPro" id="IPR002782">
    <property type="entry name" value="Mut7-C_RNAse_dom"/>
</dbReference>
<comment type="caution">
    <text evidence="3">The sequence shown here is derived from an EMBL/GenBank/DDBJ whole genome shotgun (WGS) entry which is preliminary data.</text>
</comment>
<dbReference type="Proteomes" id="UP000669179">
    <property type="component" value="Unassembled WGS sequence"/>
</dbReference>
<feature type="domain" description="Ubiquitin Mut7-C" evidence="2">
    <location>
        <begin position="35"/>
        <end position="106"/>
    </location>
</feature>
<evidence type="ECO:0000259" key="1">
    <source>
        <dbReference type="Pfam" id="PF01927"/>
    </source>
</evidence>
<dbReference type="Pfam" id="PF14451">
    <property type="entry name" value="Ub-Mut7C"/>
    <property type="match status" value="1"/>
</dbReference>
<evidence type="ECO:0000313" key="4">
    <source>
        <dbReference type="Proteomes" id="UP000669179"/>
    </source>
</evidence>
<name>A0A939P7E7_9ACTN</name>
<protein>
    <recommendedName>
        <fullName evidence="5">Twitching motility protein PilT</fullName>
    </recommendedName>
</protein>
<feature type="domain" description="Mut7-C RNAse" evidence="1">
    <location>
        <begin position="123"/>
        <end position="264"/>
    </location>
</feature>
<proteinExistence type="predicted"/>
<evidence type="ECO:0008006" key="5">
    <source>
        <dbReference type="Google" id="ProtNLM"/>
    </source>
</evidence>
<dbReference type="EMBL" id="JAGEOJ010000003">
    <property type="protein sequence ID" value="MBO2446850.1"/>
    <property type="molecule type" value="Genomic_DNA"/>
</dbReference>
<dbReference type="InterPro" id="IPR027798">
    <property type="entry name" value="Ub_Mut7C"/>
</dbReference>
<evidence type="ECO:0000313" key="3">
    <source>
        <dbReference type="EMBL" id="MBO2446850.1"/>
    </source>
</evidence>
<organism evidence="3 4">
    <name type="scientific">Actinomadura barringtoniae</name>
    <dbReference type="NCBI Taxonomy" id="1427535"/>
    <lineage>
        <taxon>Bacteria</taxon>
        <taxon>Bacillati</taxon>
        <taxon>Actinomycetota</taxon>
        <taxon>Actinomycetes</taxon>
        <taxon>Streptosporangiales</taxon>
        <taxon>Thermomonosporaceae</taxon>
        <taxon>Actinomadura</taxon>
    </lineage>
</organism>
<accession>A0A939P7E7</accession>
<reference evidence="3" key="1">
    <citation type="submission" date="2021-03" db="EMBL/GenBank/DDBJ databases">
        <authorList>
            <person name="Kanchanasin P."/>
            <person name="Saeng-In P."/>
            <person name="Phongsopitanun W."/>
            <person name="Yuki M."/>
            <person name="Kudo T."/>
            <person name="Ohkuma M."/>
            <person name="Tanasupawat S."/>
        </authorList>
    </citation>
    <scope>NUCLEOTIDE SEQUENCE</scope>
    <source>
        <strain evidence="3">GKU 128</strain>
    </source>
</reference>
<gene>
    <name evidence="3" type="ORF">J4573_07085</name>
</gene>
<keyword evidence="4" id="KW-1185">Reference proteome</keyword>
<evidence type="ECO:0000259" key="2">
    <source>
        <dbReference type="Pfam" id="PF14451"/>
    </source>
</evidence>
<sequence>MTGGGGGRRVITRRWCEGDAWHSGGVDESDENHQAVHLEIADELLTFLPASRRRVRQRVAHDGTSTVGHIVEAVGVPLPEVGPLTIGGTRVEPSHRPQAGDLVRVAVVPRPQAVPLENGQEAPRFLLDVHLGTLSRRLRLLGLDTAYHNDMDDPALVVQANEERRVLLTQDRGLLRRRALWFGAYVRGTRPDDQLRDLLGRFAPRLRPWTRCTACNGVLLPVGKEEVEEQVREGTLRSYDVYGRCEICGQVYWRGAHGGRLEEIVQEAERTVASVTNFASP</sequence>
<dbReference type="Pfam" id="PF01927">
    <property type="entry name" value="Mut7-C"/>
    <property type="match status" value="1"/>
</dbReference>
<dbReference type="AlphaFoldDB" id="A0A939P7E7"/>